<evidence type="ECO:0000313" key="3">
    <source>
        <dbReference type="Proteomes" id="UP000076842"/>
    </source>
</evidence>
<feature type="region of interest" description="Disordered" evidence="1">
    <location>
        <begin position="435"/>
        <end position="737"/>
    </location>
</feature>
<feature type="compositionally biased region" description="Pro residues" evidence="1">
    <location>
        <begin position="529"/>
        <end position="538"/>
    </location>
</feature>
<feature type="compositionally biased region" description="Low complexity" evidence="1">
    <location>
        <begin position="600"/>
        <end position="617"/>
    </location>
</feature>
<feature type="compositionally biased region" description="Low complexity" evidence="1">
    <location>
        <begin position="657"/>
        <end position="671"/>
    </location>
</feature>
<feature type="compositionally biased region" description="Polar residues" evidence="1">
    <location>
        <begin position="13"/>
        <end position="27"/>
    </location>
</feature>
<feature type="compositionally biased region" description="Basic and acidic residues" evidence="1">
    <location>
        <begin position="1"/>
        <end position="10"/>
    </location>
</feature>
<feature type="compositionally biased region" description="Pro residues" evidence="1">
    <location>
        <begin position="618"/>
        <end position="656"/>
    </location>
</feature>
<accession>A0A165CRK0</accession>
<evidence type="ECO:0000256" key="1">
    <source>
        <dbReference type="SAM" id="MobiDB-lite"/>
    </source>
</evidence>
<proteinExistence type="predicted"/>
<keyword evidence="3" id="KW-1185">Reference proteome</keyword>
<feature type="compositionally biased region" description="Pro residues" evidence="1">
    <location>
        <begin position="118"/>
        <end position="127"/>
    </location>
</feature>
<gene>
    <name evidence="2" type="ORF">CALCODRAFT_512808</name>
</gene>
<dbReference type="InParanoid" id="A0A165CRK0"/>
<name>A0A165CRK0_9BASI</name>
<feature type="compositionally biased region" description="Basic and acidic residues" evidence="1">
    <location>
        <begin position="688"/>
        <end position="703"/>
    </location>
</feature>
<feature type="compositionally biased region" description="Low complexity" evidence="1">
    <location>
        <begin position="230"/>
        <end position="256"/>
    </location>
</feature>
<protein>
    <recommendedName>
        <fullName evidence="4">Zinc finger GRF-type domain-containing protein</fullName>
    </recommendedName>
</protein>
<dbReference type="AlphaFoldDB" id="A0A165CRK0"/>
<reference evidence="2 3" key="1">
    <citation type="journal article" date="2016" name="Mol. Biol. Evol.">
        <title>Comparative Genomics of Early-Diverging Mushroom-Forming Fungi Provides Insights into the Origins of Lignocellulose Decay Capabilities.</title>
        <authorList>
            <person name="Nagy L.G."/>
            <person name="Riley R."/>
            <person name="Tritt A."/>
            <person name="Adam C."/>
            <person name="Daum C."/>
            <person name="Floudas D."/>
            <person name="Sun H."/>
            <person name="Yadav J.S."/>
            <person name="Pangilinan J."/>
            <person name="Larsson K.H."/>
            <person name="Matsuura K."/>
            <person name="Barry K."/>
            <person name="Labutti K."/>
            <person name="Kuo R."/>
            <person name="Ohm R.A."/>
            <person name="Bhattacharya S.S."/>
            <person name="Shirouzu T."/>
            <person name="Yoshinaga Y."/>
            <person name="Martin F.M."/>
            <person name="Grigoriev I.V."/>
            <person name="Hibbett D.S."/>
        </authorList>
    </citation>
    <scope>NUCLEOTIDE SEQUENCE [LARGE SCALE GENOMIC DNA]</scope>
    <source>
        <strain evidence="2 3">HHB12733</strain>
    </source>
</reference>
<organism evidence="2 3">
    <name type="scientific">Calocera cornea HHB12733</name>
    <dbReference type="NCBI Taxonomy" id="1353952"/>
    <lineage>
        <taxon>Eukaryota</taxon>
        <taxon>Fungi</taxon>
        <taxon>Dikarya</taxon>
        <taxon>Basidiomycota</taxon>
        <taxon>Agaricomycotina</taxon>
        <taxon>Dacrymycetes</taxon>
        <taxon>Dacrymycetales</taxon>
        <taxon>Dacrymycetaceae</taxon>
        <taxon>Calocera</taxon>
    </lineage>
</organism>
<feature type="compositionally biased region" description="Basic and acidic residues" evidence="1">
    <location>
        <begin position="435"/>
        <end position="463"/>
    </location>
</feature>
<dbReference type="EMBL" id="KV424117">
    <property type="protein sequence ID" value="KZT51258.1"/>
    <property type="molecule type" value="Genomic_DNA"/>
</dbReference>
<sequence>MQPFRPDRFRFSLSRQAPSSRQQTSAGQPDEEQPQMNRSYTEDDPMDGDAGADGQQGEDGEHNDDRAPSPPAAAPTSIPPGHRVPQEDLPAVLYPAPVYTYNLRPRPGRTASSSRPADPAPVYPSPGPSVTADGHHQDDVQPSVDRQPASRAASPNVIGEFGAAQPAHTSRRPASWQYNLRADDDASSTVPTEPRRLPQPAARSARPPSPPPSVMATPRRNQPVWRQQAHHQPAGQPAAPPAAVAQQSNQPAPVQSLATVEGEPGIRLMTFDEWDRLTRAQPAGPWSLDWWPEGLPFTPPDQWATRHFWSGELHLDFTDPDPDDPWIPCQHCKKAHWFISTQKNPGQRFYKCPFNRHPEDCRMFSYQGPLVRDGKIKLTTVVFPPGIEPDRYPPANLIVRPPQPIDPRIEYLRDMRNRENQRRYNELQETYRRARAEGEKVRAAREEAAQQAAAREEAAKQEAIEQAAARQEAARREAVKQEQATQAAAVRPAEVPSSSHVGPEHYAPGESPMPETGAAAAPSLQAPNSPTPPRPPPRYTNIPALRRTNTASFANTYASLTGRPYPKDTSQDLVPTAGQPPVQGPSSRHPTPRPQPQPMPGSRVPTPVVRPPTSRLPTPAPRIPTPMPPPVHSHTPAAPPAADPPATASPPAPRPATAPVGGVPVASAAPTRQWRGPATNSAQTIPVRIDKGKGWAAEKRAAEDEPDGAPPARRPRQGSGSTQRPGMDRHYWPIGTAPDPEHLRLDLAALASTGGPQTRLTLLHLMAGIIADPNAISHEMRELIEPILNQAIEQEGRIVVQEEERRRYDDWAREHRAPR</sequence>
<feature type="region of interest" description="Disordered" evidence="1">
    <location>
        <begin position="1"/>
        <end position="260"/>
    </location>
</feature>
<dbReference type="Proteomes" id="UP000076842">
    <property type="component" value="Unassembled WGS sequence"/>
</dbReference>
<evidence type="ECO:0000313" key="2">
    <source>
        <dbReference type="EMBL" id="KZT51258.1"/>
    </source>
</evidence>
<feature type="compositionally biased region" description="Polar residues" evidence="1">
    <location>
        <begin position="547"/>
        <end position="559"/>
    </location>
</feature>
<evidence type="ECO:0008006" key="4">
    <source>
        <dbReference type="Google" id="ProtNLM"/>
    </source>
</evidence>